<organism evidence="1 2">
    <name type="scientific">Papaver somniferum</name>
    <name type="common">Opium poppy</name>
    <dbReference type="NCBI Taxonomy" id="3469"/>
    <lineage>
        <taxon>Eukaryota</taxon>
        <taxon>Viridiplantae</taxon>
        <taxon>Streptophyta</taxon>
        <taxon>Embryophyta</taxon>
        <taxon>Tracheophyta</taxon>
        <taxon>Spermatophyta</taxon>
        <taxon>Magnoliopsida</taxon>
        <taxon>Ranunculales</taxon>
        <taxon>Papaveraceae</taxon>
        <taxon>Papaveroideae</taxon>
        <taxon>Papaver</taxon>
    </lineage>
</organism>
<evidence type="ECO:0000313" key="2">
    <source>
        <dbReference type="Proteomes" id="UP000316621"/>
    </source>
</evidence>
<evidence type="ECO:0000313" key="1">
    <source>
        <dbReference type="EMBL" id="RZC70889.1"/>
    </source>
</evidence>
<gene>
    <name evidence="1" type="ORF">C5167_034053</name>
</gene>
<proteinExistence type="predicted"/>
<sequence length="71" mass="8339">MNMVLFSSIIPAPDKKHRGLNQQVLKNSVLILILKYNFFRRKKMDFTSICLDLELTQTLSNTKSFPYMIFP</sequence>
<dbReference type="Gramene" id="RZC70889">
    <property type="protein sequence ID" value="RZC70889"/>
    <property type="gene ID" value="C5167_034053"/>
</dbReference>
<dbReference type="Proteomes" id="UP000316621">
    <property type="component" value="Chromosome 7"/>
</dbReference>
<name>A0A4Y7KG08_PAPSO</name>
<keyword evidence="2" id="KW-1185">Reference proteome</keyword>
<accession>A0A4Y7KG08</accession>
<protein>
    <submittedName>
        <fullName evidence="1">Uncharacterized protein</fullName>
    </submittedName>
</protein>
<reference evidence="1 2" key="1">
    <citation type="journal article" date="2018" name="Science">
        <title>The opium poppy genome and morphinan production.</title>
        <authorList>
            <person name="Guo L."/>
            <person name="Winzer T."/>
            <person name="Yang X."/>
            <person name="Li Y."/>
            <person name="Ning Z."/>
            <person name="He Z."/>
            <person name="Teodor R."/>
            <person name="Lu Y."/>
            <person name="Bowser T.A."/>
            <person name="Graham I.A."/>
            <person name="Ye K."/>
        </authorList>
    </citation>
    <scope>NUCLEOTIDE SEQUENCE [LARGE SCALE GENOMIC DNA]</scope>
    <source>
        <strain evidence="2">cv. HN1</strain>
        <tissue evidence="1">Leaves</tissue>
    </source>
</reference>
<dbReference type="AlphaFoldDB" id="A0A4Y7KG08"/>
<dbReference type="EMBL" id="CM010721">
    <property type="protein sequence ID" value="RZC70889.1"/>
    <property type="molecule type" value="Genomic_DNA"/>
</dbReference>